<feature type="signal peptide" evidence="1">
    <location>
        <begin position="1"/>
        <end position="27"/>
    </location>
</feature>
<dbReference type="Proteomes" id="UP000824366">
    <property type="component" value="Chromosome"/>
</dbReference>
<evidence type="ECO:0000256" key="1">
    <source>
        <dbReference type="SAM" id="SignalP"/>
    </source>
</evidence>
<name>A0ABM7MLP3_9BURK</name>
<evidence type="ECO:0000313" key="2">
    <source>
        <dbReference type="EMBL" id="BCO27228.1"/>
    </source>
</evidence>
<proteinExistence type="predicted"/>
<keyword evidence="1" id="KW-0732">Signal</keyword>
<dbReference type="Gene3D" id="3.90.10.10">
    <property type="entry name" value="Cytochrome C3"/>
    <property type="match status" value="1"/>
</dbReference>
<dbReference type="EMBL" id="AP024238">
    <property type="protein sequence ID" value="BCO27228.1"/>
    <property type="molecule type" value="Genomic_DNA"/>
</dbReference>
<protein>
    <recommendedName>
        <fullName evidence="4">Hdr-like menaquinol oxidoreductase cytochrome c subunit</fullName>
    </recommendedName>
</protein>
<accession>A0ABM7MLP3</accession>
<gene>
    <name evidence="2" type="ORF">MIZ03_2116</name>
</gene>
<evidence type="ECO:0000313" key="3">
    <source>
        <dbReference type="Proteomes" id="UP000824366"/>
    </source>
</evidence>
<organism evidence="2 3">
    <name type="scientific">Rhodoferax lithotrophicus</name>
    <dbReference type="NCBI Taxonomy" id="2798804"/>
    <lineage>
        <taxon>Bacteria</taxon>
        <taxon>Pseudomonadati</taxon>
        <taxon>Pseudomonadota</taxon>
        <taxon>Betaproteobacteria</taxon>
        <taxon>Burkholderiales</taxon>
        <taxon>Comamonadaceae</taxon>
        <taxon>Rhodoferax</taxon>
    </lineage>
</organism>
<dbReference type="InterPro" id="IPR036280">
    <property type="entry name" value="Multihaem_cyt_sf"/>
</dbReference>
<keyword evidence="3" id="KW-1185">Reference proteome</keyword>
<feature type="chain" id="PRO_5045115990" description="Hdr-like menaquinol oxidoreductase cytochrome c subunit" evidence="1">
    <location>
        <begin position="28"/>
        <end position="165"/>
    </location>
</feature>
<dbReference type="SUPFAM" id="SSF48695">
    <property type="entry name" value="Multiheme cytochromes"/>
    <property type="match status" value="1"/>
</dbReference>
<sequence>MLGMTCARWWQAACVGLVLTASMIAAAQGAAASAGKPQGLQPLIEKARGGQCVEDAAFMRRNHMKLLKHQRDDTLRGGVRTGKYSLKACVSCHASQSTQSVNASAGDFCQSCHTYAAVKIDCFECHANKPAVKEVPSGLAQQPAGVGQAQIAQMQQMLVQEKAKP</sequence>
<reference evidence="2 3" key="1">
    <citation type="journal article" date="2021" name="Microbiol. Spectr.">
        <title>A Single Bacterium Capable of Oxidation and Reduction of Iron at Circumneutral pH.</title>
        <authorList>
            <person name="Kato S."/>
            <person name="Ohkuma M."/>
        </authorList>
    </citation>
    <scope>NUCLEOTIDE SEQUENCE [LARGE SCALE GENOMIC DNA]</scope>
    <source>
        <strain evidence="2 3">MIZ03</strain>
    </source>
</reference>
<evidence type="ECO:0008006" key="4">
    <source>
        <dbReference type="Google" id="ProtNLM"/>
    </source>
</evidence>